<evidence type="ECO:0000313" key="1">
    <source>
        <dbReference type="EMBL" id="KAG0571287.1"/>
    </source>
</evidence>
<reference evidence="1 3" key="1">
    <citation type="submission" date="2020-06" db="EMBL/GenBank/DDBJ databases">
        <title>WGS assembly of Ceratodon purpureus strain R40.</title>
        <authorList>
            <person name="Carey S.B."/>
            <person name="Jenkins J."/>
            <person name="Shu S."/>
            <person name="Lovell J.T."/>
            <person name="Sreedasyam A."/>
            <person name="Maumus F."/>
            <person name="Tiley G.P."/>
            <person name="Fernandez-Pozo N."/>
            <person name="Barry K."/>
            <person name="Chen C."/>
            <person name="Wang M."/>
            <person name="Lipzen A."/>
            <person name="Daum C."/>
            <person name="Saski C.A."/>
            <person name="Payton A.C."/>
            <person name="Mcbreen J.C."/>
            <person name="Conrad R.E."/>
            <person name="Kollar L.M."/>
            <person name="Olsson S."/>
            <person name="Huttunen S."/>
            <person name="Landis J.B."/>
            <person name="Wickett N.J."/>
            <person name="Johnson M.G."/>
            <person name="Rensing S.A."/>
            <person name="Grimwood J."/>
            <person name="Schmutz J."/>
            <person name="Mcdaniel S.F."/>
        </authorList>
    </citation>
    <scope>NUCLEOTIDE SEQUENCE [LARGE SCALE GENOMIC DNA]</scope>
    <source>
        <strain evidence="1 3">R40</strain>
    </source>
</reference>
<evidence type="ECO:0000313" key="3">
    <source>
        <dbReference type="Proteomes" id="UP000822688"/>
    </source>
</evidence>
<accession>A0A8T0HKG2</accession>
<name>A0A8T0HKG2_CERPU</name>
<keyword evidence="3" id="KW-1185">Reference proteome</keyword>
<dbReference type="Proteomes" id="UP000822688">
    <property type="component" value="Chromosome 6"/>
</dbReference>
<dbReference type="EMBL" id="CM026427">
    <property type="protein sequence ID" value="KAG0571288.1"/>
    <property type="molecule type" value="Genomic_DNA"/>
</dbReference>
<comment type="caution">
    <text evidence="1">The sequence shown here is derived from an EMBL/GenBank/DDBJ whole genome shotgun (WGS) entry which is preliminary data.</text>
</comment>
<proteinExistence type="predicted"/>
<dbReference type="AlphaFoldDB" id="A0A8T0HKG2"/>
<organism evidence="1 3">
    <name type="scientific">Ceratodon purpureus</name>
    <name type="common">Fire moss</name>
    <name type="synonym">Dicranum purpureum</name>
    <dbReference type="NCBI Taxonomy" id="3225"/>
    <lineage>
        <taxon>Eukaryota</taxon>
        <taxon>Viridiplantae</taxon>
        <taxon>Streptophyta</taxon>
        <taxon>Embryophyta</taxon>
        <taxon>Bryophyta</taxon>
        <taxon>Bryophytina</taxon>
        <taxon>Bryopsida</taxon>
        <taxon>Dicranidae</taxon>
        <taxon>Pseudoditrichales</taxon>
        <taxon>Ditrichaceae</taxon>
        <taxon>Ceratodon</taxon>
    </lineage>
</organism>
<protein>
    <submittedName>
        <fullName evidence="1">Uncharacterized protein</fullName>
    </submittedName>
</protein>
<sequence length="105" mass="11993">MQFIAFPYLLHPYSNQFWSYVPRCTSIGCHMGTSHGTFLGLGKPKVRYFCTNILNVIILGPPDQNILGLQISVGNSFLMDVIHSFCYLKHGVTCYRDAEREHPRL</sequence>
<dbReference type="EMBL" id="CM026427">
    <property type="protein sequence ID" value="KAG0571287.1"/>
    <property type="molecule type" value="Genomic_DNA"/>
</dbReference>
<evidence type="ECO:0000313" key="2">
    <source>
        <dbReference type="EMBL" id="KAG0571288.1"/>
    </source>
</evidence>
<gene>
    <name evidence="1" type="ORF">KC19_6G226000</name>
    <name evidence="2" type="ORF">KC19_6G226100</name>
</gene>